<evidence type="ECO:0000259" key="21">
    <source>
        <dbReference type="SMART" id="SM00233"/>
    </source>
</evidence>
<dbReference type="Gene3D" id="3.40.50.2000">
    <property type="entry name" value="Glycogen Phosphorylase B"/>
    <property type="match status" value="2"/>
</dbReference>
<dbReference type="InterPro" id="IPR010610">
    <property type="entry name" value="EryCIII-like_C"/>
</dbReference>
<evidence type="ECO:0000256" key="18">
    <source>
        <dbReference type="ARBA" id="ARBA00049453"/>
    </source>
</evidence>
<feature type="compositionally biased region" description="Acidic residues" evidence="20">
    <location>
        <begin position="1224"/>
        <end position="1254"/>
    </location>
</feature>
<dbReference type="FunFam" id="2.30.29.30:FF:000303">
    <property type="entry name" value="Sterol 3-beta-glucosyltransferase"/>
    <property type="match status" value="1"/>
</dbReference>
<evidence type="ECO:0000256" key="8">
    <source>
        <dbReference type="ARBA" id="ARBA00022676"/>
    </source>
</evidence>
<dbReference type="CDD" id="cd03784">
    <property type="entry name" value="GT1_Gtf-like"/>
    <property type="match status" value="1"/>
</dbReference>
<keyword evidence="10" id="KW-0752">Steroid biosynthesis</keyword>
<dbReference type="InterPro" id="IPR048065">
    <property type="entry name" value="ATG26_PH_GRAM2"/>
</dbReference>
<dbReference type="SUPFAM" id="SSF53756">
    <property type="entry name" value="UDP-Glycosyltransferase/glycogen phosphorylase"/>
    <property type="match status" value="1"/>
</dbReference>
<dbReference type="GO" id="GO:0016126">
    <property type="term" value="P:sterol biosynthetic process"/>
    <property type="evidence" value="ECO:0007669"/>
    <property type="project" value="UniProtKB-KW"/>
</dbReference>
<evidence type="ECO:0000256" key="7">
    <source>
        <dbReference type="ARBA" id="ARBA00022516"/>
    </source>
</evidence>
<evidence type="ECO:0000256" key="6">
    <source>
        <dbReference type="ARBA" id="ARBA00022490"/>
    </source>
</evidence>
<evidence type="ECO:0000313" key="23">
    <source>
        <dbReference type="EMBL" id="ODV65171.1"/>
    </source>
</evidence>
<dbReference type="RefSeq" id="XP_020074238.1">
    <property type="nucleotide sequence ID" value="XM_020219052.1"/>
</dbReference>
<organism evidence="23 24">
    <name type="scientific">Hyphopichia burtonii NRRL Y-1933</name>
    <dbReference type="NCBI Taxonomy" id="984485"/>
    <lineage>
        <taxon>Eukaryota</taxon>
        <taxon>Fungi</taxon>
        <taxon>Dikarya</taxon>
        <taxon>Ascomycota</taxon>
        <taxon>Saccharomycotina</taxon>
        <taxon>Pichiomycetes</taxon>
        <taxon>Debaryomycetaceae</taxon>
        <taxon>Hyphopichia</taxon>
    </lineage>
</organism>
<keyword evidence="7" id="KW-0444">Lipid biosynthesis</keyword>
<feature type="domain" description="PH" evidence="21">
    <location>
        <begin position="127"/>
        <end position="303"/>
    </location>
</feature>
<evidence type="ECO:0000313" key="24">
    <source>
        <dbReference type="Proteomes" id="UP000095085"/>
    </source>
</evidence>
<dbReference type="STRING" id="984485.A0A1E4RD46"/>
<keyword evidence="9 23" id="KW-0808">Transferase</keyword>
<evidence type="ECO:0000256" key="11">
    <source>
        <dbReference type="ARBA" id="ARBA00023011"/>
    </source>
</evidence>
<gene>
    <name evidence="23" type="ORF">HYPBUDRAFT_114560</name>
</gene>
<evidence type="ECO:0000256" key="14">
    <source>
        <dbReference type="ARBA" id="ARBA00023166"/>
    </source>
</evidence>
<accession>A0A1E4RD46</accession>
<dbReference type="Gene3D" id="2.30.29.30">
    <property type="entry name" value="Pleckstrin-homology domain (PH domain)/Phosphotyrosine-binding domain (PTB)"/>
    <property type="match status" value="2"/>
</dbReference>
<feature type="domain" description="GRAM" evidence="22">
    <location>
        <begin position="53"/>
        <end position="118"/>
    </location>
</feature>
<keyword evidence="24" id="KW-1185">Reference proteome</keyword>
<evidence type="ECO:0000256" key="15">
    <source>
        <dbReference type="ARBA" id="ARBA00023221"/>
    </source>
</evidence>
<dbReference type="InterPro" id="IPR011993">
    <property type="entry name" value="PH-like_dom_sf"/>
</dbReference>
<feature type="non-terminal residue" evidence="23">
    <location>
        <position position="1"/>
    </location>
</feature>
<feature type="region of interest" description="Disordered" evidence="20">
    <location>
        <begin position="1206"/>
        <end position="1311"/>
    </location>
</feature>
<keyword evidence="8" id="KW-0328">Glycosyltransferase</keyword>
<dbReference type="Pfam" id="PF06722">
    <property type="entry name" value="EryCIII-like_C"/>
    <property type="match status" value="1"/>
</dbReference>
<dbReference type="Pfam" id="PF02893">
    <property type="entry name" value="GRAM"/>
    <property type="match status" value="1"/>
</dbReference>
<dbReference type="Proteomes" id="UP000095085">
    <property type="component" value="Unassembled WGS sequence"/>
</dbReference>
<evidence type="ECO:0000256" key="5">
    <source>
        <dbReference type="ARBA" id="ARBA00017894"/>
    </source>
</evidence>
<keyword evidence="14" id="KW-1207">Sterol metabolism</keyword>
<reference evidence="24" key="1">
    <citation type="submission" date="2016-05" db="EMBL/GenBank/DDBJ databases">
        <title>Comparative genomics of biotechnologically important yeasts.</title>
        <authorList>
            <consortium name="DOE Joint Genome Institute"/>
            <person name="Riley R."/>
            <person name="Haridas S."/>
            <person name="Wolfe K.H."/>
            <person name="Lopes M.R."/>
            <person name="Hittinger C.T."/>
            <person name="Goker M."/>
            <person name="Salamov A."/>
            <person name="Wisecaver J."/>
            <person name="Long T.M."/>
            <person name="Aerts A.L."/>
            <person name="Barry K."/>
            <person name="Choi C."/>
            <person name="Clum A."/>
            <person name="Coughlan A.Y."/>
            <person name="Deshpande S."/>
            <person name="Douglass A.P."/>
            <person name="Hanson S.J."/>
            <person name="Klenk H.-P."/>
            <person name="Labutti K."/>
            <person name="Lapidus A."/>
            <person name="Lindquist E."/>
            <person name="Lipzen A."/>
            <person name="Meier-Kolthoff J.P."/>
            <person name="Ohm R.A."/>
            <person name="Otillar R.P."/>
            <person name="Pangilinan J."/>
            <person name="Peng Y."/>
            <person name="Rokas A."/>
            <person name="Rosa C.A."/>
            <person name="Scheuner C."/>
            <person name="Sibirny A.A."/>
            <person name="Slot J.C."/>
            <person name="Stielow J.B."/>
            <person name="Sun H."/>
            <person name="Kurtzman C.P."/>
            <person name="Blackwell M."/>
            <person name="Grigoriev I.V."/>
            <person name="Jeffries T.W."/>
        </authorList>
    </citation>
    <scope>NUCLEOTIDE SEQUENCE [LARGE SCALE GENOMIC DNA]</scope>
    <source>
        <strain evidence="24">NRRL Y-1933</strain>
    </source>
</reference>
<evidence type="ECO:0000256" key="17">
    <source>
        <dbReference type="ARBA" id="ARBA00047886"/>
    </source>
</evidence>
<dbReference type="OrthoDB" id="10261837at2759"/>
<dbReference type="InterPro" id="IPR001849">
    <property type="entry name" value="PH_domain"/>
</dbReference>
<evidence type="ECO:0000256" key="3">
    <source>
        <dbReference type="ARBA" id="ARBA00006962"/>
    </source>
</evidence>
<evidence type="ECO:0000256" key="4">
    <source>
        <dbReference type="ARBA" id="ARBA00012650"/>
    </source>
</evidence>
<evidence type="ECO:0000256" key="13">
    <source>
        <dbReference type="ARBA" id="ARBA00023136"/>
    </source>
</evidence>
<feature type="compositionally biased region" description="Low complexity" evidence="20">
    <location>
        <begin position="198"/>
        <end position="212"/>
    </location>
</feature>
<dbReference type="InterPro" id="IPR002213">
    <property type="entry name" value="UDP_glucos_trans"/>
</dbReference>
<keyword evidence="19" id="KW-0175">Coiled coil</keyword>
<comment type="subcellular location">
    <subcellularLocation>
        <location evidence="2">Cytoplasm</location>
    </subcellularLocation>
    <subcellularLocation>
        <location evidence="1">Membrane</location>
        <topology evidence="1">Peripheral membrane protein</topology>
    </subcellularLocation>
</comment>
<evidence type="ECO:0000256" key="19">
    <source>
        <dbReference type="SAM" id="Coils"/>
    </source>
</evidence>
<dbReference type="SMART" id="SM00233">
    <property type="entry name" value="PH"/>
    <property type="match status" value="1"/>
</dbReference>
<dbReference type="PANTHER" id="PTHR48050">
    <property type="entry name" value="STEROL 3-BETA-GLUCOSYLTRANSFERASE"/>
    <property type="match status" value="1"/>
</dbReference>
<evidence type="ECO:0000256" key="1">
    <source>
        <dbReference type="ARBA" id="ARBA00004170"/>
    </source>
</evidence>
<comment type="similarity">
    <text evidence="3">Belongs to the glycosyltransferase 28 family.</text>
</comment>
<feature type="compositionally biased region" description="Polar residues" evidence="20">
    <location>
        <begin position="1209"/>
        <end position="1221"/>
    </location>
</feature>
<evidence type="ECO:0000256" key="12">
    <source>
        <dbReference type="ARBA" id="ARBA00023098"/>
    </source>
</evidence>
<dbReference type="EC" id="2.4.1.173" evidence="4"/>
<evidence type="ECO:0000259" key="22">
    <source>
        <dbReference type="SMART" id="SM00568"/>
    </source>
</evidence>
<comment type="catalytic activity">
    <reaction evidence="18">
        <text>a sterol + UDP-alpha-D-glucose = a sterol 3-beta-D-glucoside + UDP + H(+)</text>
        <dbReference type="Rhea" id="RHEA:22724"/>
        <dbReference type="ChEBI" id="CHEBI:15378"/>
        <dbReference type="ChEBI" id="CHEBI:15889"/>
        <dbReference type="ChEBI" id="CHEBI:37424"/>
        <dbReference type="ChEBI" id="CHEBI:58223"/>
        <dbReference type="ChEBI" id="CHEBI:58885"/>
        <dbReference type="EC" id="2.4.1.173"/>
    </reaction>
    <physiologicalReaction direction="left-to-right" evidence="18">
        <dbReference type="Rhea" id="RHEA:22725"/>
    </physiologicalReaction>
</comment>
<dbReference type="InterPro" id="IPR004276">
    <property type="entry name" value="GlycoTrans_28_N"/>
</dbReference>
<dbReference type="EMBL" id="KV454545">
    <property type="protein sequence ID" value="ODV65171.1"/>
    <property type="molecule type" value="Genomic_DNA"/>
</dbReference>
<dbReference type="GO" id="GO:0016906">
    <property type="term" value="F:sterol 3-beta-glucosyltransferase activity"/>
    <property type="evidence" value="ECO:0007669"/>
    <property type="project" value="UniProtKB-EC"/>
</dbReference>
<sequence>QKSIVENLDPHILKEGLLIKFKENELNEINQKKEEQTKKLQLKKEKLRLKIAEKLQKVFDLDPDDYFYCNYDNWLIMDVLLQGHLYLTRDNLLFFAFLPSNSGSTGNPKTVDEVSRNDSHLDDSDYVIHSGSLGIKTAQYGDSYFSTMITHRFWVVLREETLTVYRSPTDLYFPMFVVDLKTATHAEIIEKDLTVNTAPAPQNNPSSPLLSPKGPRSRHNSFENTKSRPSLRRDNTDYLSNSDDDSSEASSLITQDYEEGNETVSGGVWIKLVTKKKNYRFHTDNLYSARQWVNTITKVLFQLHNSNSRNEVLIKIPIENIVDFKNSYVLTESDDADRDEESPLSFCFKVKIKINDQTTGNSIISDQTSNVDINTLYFLFFRGGEGFNDTFNQVIYDRLSHNQKNQGDDASTNTLTVTDRLKETARKMSHSSLQRSNSLSRLRRIGKTLTSPSKVFGKSKSVNDLISSDSQLRASVSLTSSPMTGVAGSNTIHLPRRLSVTGLKNLNMSFETSQRRMDVAESRDPSEYKNDNKKQNKVKSIGKTMKVLANVGNLWAAHPSHYQNIQENDPYYVTDDDAREVALKRYQEHFSLSYDKKLVATYYTHLQRAIPVYGKLYLSETELCFRSLLPGVNTRMILPLSHIENCYKEKGMKITHSGLVILIIGQEEVFLEFGSHKARDDCERMILQQLETFHQDEGWAPLDHRPESLHEFEFRGADVTNNEVNDSVASSKIQNARIKLFEDKLNAAAGIDIPLILEDSPFFKTEIKPSTSYNLTLLTIGSRGDVQPYIALAKGLKAEGHNVTIATHKEFEPWISKYNIQFKEIAGNPAELMHLMVEHGSMSVAFLKEASSKFRSWINDLLASSWEACQGTDILIESPSAMGGVHIAEALGIPYMRAFTMPWTRTRAYPHAFIVPDQKKGGSYNYLTHVMFENVFWKGISGQVNKWRVEQLGLPRTNLFKLQQTKIPFLYNVSPTIFPPSVDFPDWVKVTGYWFLDEGAAKDYDPPKDLLEFIDSAYRDQKKIVYIGFGSIVVSNATSLTKAVIEAVLDADVRCILNKGWSDRLSNDEKDKVEVELPPEIYDSGAVPHDWLFKRIDACVHHGGSGTTGASLRSGLPTVIKPFFGDQFFYASRVEEVGVGIALKKLNAKSLSKALKTVTTDLKIVEKAKKTSERMRNENGVATAIEAIYSELEYARTLITVKQQHNEQSRANALKSGTQTPVVYEDDEYESVEEGVDDDYDLGSESDYEEEISDESNQKTTPSSKNSPDSTKDPVQSADSDDEEDLTNPVPAFPKKKSDKAIHLPSNLKPENCQWFHF</sequence>
<feature type="coiled-coil region" evidence="19">
    <location>
        <begin position="19"/>
        <end position="57"/>
    </location>
</feature>
<keyword evidence="12" id="KW-0443">Lipid metabolism</keyword>
<evidence type="ECO:0000256" key="16">
    <source>
        <dbReference type="ARBA" id="ARBA00029843"/>
    </source>
</evidence>
<feature type="compositionally biased region" description="Polar residues" evidence="20">
    <location>
        <begin position="1258"/>
        <end position="1278"/>
    </location>
</feature>
<dbReference type="PANTHER" id="PTHR48050:SF25">
    <property type="entry name" value="STEROL 3-BETA-GLUCOSYLTRANSFERASE"/>
    <property type="match status" value="1"/>
</dbReference>
<dbReference type="SUPFAM" id="SSF50729">
    <property type="entry name" value="PH domain-like"/>
    <property type="match status" value="1"/>
</dbReference>
<keyword evidence="13" id="KW-0472">Membrane</keyword>
<evidence type="ECO:0000256" key="2">
    <source>
        <dbReference type="ARBA" id="ARBA00004496"/>
    </source>
</evidence>
<evidence type="ECO:0000256" key="10">
    <source>
        <dbReference type="ARBA" id="ARBA00022955"/>
    </source>
</evidence>
<keyword evidence="11" id="KW-0756">Sterol biosynthesis</keyword>
<dbReference type="SMART" id="SM00568">
    <property type="entry name" value="GRAM"/>
    <property type="match status" value="2"/>
</dbReference>
<feature type="domain" description="GRAM" evidence="22">
    <location>
        <begin position="584"/>
        <end position="650"/>
    </location>
</feature>
<evidence type="ECO:0000256" key="9">
    <source>
        <dbReference type="ARBA" id="ARBA00022679"/>
    </source>
</evidence>
<dbReference type="FunFam" id="3.40.50.2000:FF:000029">
    <property type="entry name" value="Sterol 3-beta-glucosyltransferase"/>
    <property type="match status" value="1"/>
</dbReference>
<dbReference type="GO" id="GO:0032120">
    <property type="term" value="P:ascospore-type prospore membrane formation"/>
    <property type="evidence" value="ECO:0007669"/>
    <property type="project" value="EnsemblFungi"/>
</dbReference>
<dbReference type="InterPro" id="IPR050426">
    <property type="entry name" value="Glycosyltransferase_28"/>
</dbReference>
<evidence type="ECO:0000256" key="20">
    <source>
        <dbReference type="SAM" id="MobiDB-lite"/>
    </source>
</evidence>
<feature type="region of interest" description="Disordered" evidence="20">
    <location>
        <begin position="196"/>
        <end position="251"/>
    </location>
</feature>
<dbReference type="FunFam" id="3.40.50.2000:FF:000009">
    <property type="entry name" value="Sterol 3-beta-glucosyltransferase UGT80A2"/>
    <property type="match status" value="1"/>
</dbReference>
<name>A0A1E4RD46_9ASCO</name>
<dbReference type="GO" id="GO:0016020">
    <property type="term" value="C:membrane"/>
    <property type="evidence" value="ECO:0007669"/>
    <property type="project" value="UniProtKB-SubCell"/>
</dbReference>
<comment type="catalytic activity">
    <reaction evidence="17">
        <text>ergosterol + UDP-alpha-D-glucose = ergosteryl 3-beta-D-glucoside + UDP + H(+)</text>
        <dbReference type="Rhea" id="RHEA:61836"/>
        <dbReference type="ChEBI" id="CHEBI:15378"/>
        <dbReference type="ChEBI" id="CHEBI:16933"/>
        <dbReference type="ChEBI" id="CHEBI:52973"/>
        <dbReference type="ChEBI" id="CHEBI:58223"/>
        <dbReference type="ChEBI" id="CHEBI:58885"/>
    </reaction>
    <physiologicalReaction direction="left-to-right" evidence="17">
        <dbReference type="Rhea" id="RHEA:61837"/>
    </physiologicalReaction>
</comment>
<dbReference type="Pfam" id="PF03033">
    <property type="entry name" value="Glyco_transf_28"/>
    <property type="match status" value="1"/>
</dbReference>
<dbReference type="CDD" id="cd13216">
    <property type="entry name" value="PH-GRAM2_AGT26"/>
    <property type="match status" value="1"/>
</dbReference>
<feature type="compositionally biased region" description="Basic and acidic residues" evidence="20">
    <location>
        <begin position="513"/>
        <end position="534"/>
    </location>
</feature>
<protein>
    <recommendedName>
        <fullName evidence="5">Sterol 3-beta-glucosyltransferase</fullName>
        <ecNumber evidence="4">2.4.1.173</ecNumber>
    </recommendedName>
    <alternativeName>
        <fullName evidence="16">Autophagy-related protein 26</fullName>
    </alternativeName>
</protein>
<dbReference type="InterPro" id="IPR004182">
    <property type="entry name" value="GRAM"/>
</dbReference>
<proteinExistence type="inferred from homology"/>
<keyword evidence="15" id="KW-0753">Steroid metabolism</keyword>
<dbReference type="GeneID" id="30993602"/>
<dbReference type="GO" id="GO:0005737">
    <property type="term" value="C:cytoplasm"/>
    <property type="evidence" value="ECO:0007669"/>
    <property type="project" value="UniProtKB-SubCell"/>
</dbReference>
<dbReference type="GO" id="GO:0005975">
    <property type="term" value="P:carbohydrate metabolic process"/>
    <property type="evidence" value="ECO:0007669"/>
    <property type="project" value="InterPro"/>
</dbReference>
<feature type="region of interest" description="Disordered" evidence="20">
    <location>
        <begin position="513"/>
        <end position="536"/>
    </location>
</feature>
<keyword evidence="6" id="KW-0963">Cytoplasm</keyword>